<dbReference type="Proteomes" id="UP000283509">
    <property type="component" value="Unassembled WGS sequence"/>
</dbReference>
<feature type="transmembrane region" description="Helical" evidence="2">
    <location>
        <begin position="400"/>
        <end position="421"/>
    </location>
</feature>
<feature type="transmembrane region" description="Helical" evidence="2">
    <location>
        <begin position="189"/>
        <end position="207"/>
    </location>
</feature>
<accession>A0A3R7LYI4</accession>
<dbReference type="InterPro" id="IPR052728">
    <property type="entry name" value="O2_lipid_transport_reg"/>
</dbReference>
<evidence type="ECO:0000256" key="2">
    <source>
        <dbReference type="SAM" id="Phobius"/>
    </source>
</evidence>
<organism evidence="3 4">
    <name type="scientific">Penaeus vannamei</name>
    <name type="common">Whiteleg shrimp</name>
    <name type="synonym">Litopenaeus vannamei</name>
    <dbReference type="NCBI Taxonomy" id="6689"/>
    <lineage>
        <taxon>Eukaryota</taxon>
        <taxon>Metazoa</taxon>
        <taxon>Ecdysozoa</taxon>
        <taxon>Arthropoda</taxon>
        <taxon>Crustacea</taxon>
        <taxon>Multicrustacea</taxon>
        <taxon>Malacostraca</taxon>
        <taxon>Eumalacostraca</taxon>
        <taxon>Eucarida</taxon>
        <taxon>Decapoda</taxon>
        <taxon>Dendrobranchiata</taxon>
        <taxon>Penaeoidea</taxon>
        <taxon>Penaeidae</taxon>
        <taxon>Penaeus</taxon>
    </lineage>
</organism>
<dbReference type="PANTHER" id="PTHR11161">
    <property type="entry name" value="O-ACYLTRANSFERASE"/>
    <property type="match status" value="1"/>
</dbReference>
<evidence type="ECO:0008006" key="5">
    <source>
        <dbReference type="Google" id="ProtNLM"/>
    </source>
</evidence>
<dbReference type="PANTHER" id="PTHR11161:SF0">
    <property type="entry name" value="O-ACYLTRANSFERASE LIKE PROTEIN"/>
    <property type="match status" value="1"/>
</dbReference>
<feature type="transmembrane region" description="Helical" evidence="2">
    <location>
        <begin position="219"/>
        <end position="235"/>
    </location>
</feature>
<reference evidence="3 4" key="2">
    <citation type="submission" date="2019-01" db="EMBL/GenBank/DDBJ databases">
        <title>The decoding of complex shrimp genome reveals the adaptation for benthos swimmer, frequently molting mechanism and breeding impact on genome.</title>
        <authorList>
            <person name="Sun Y."/>
            <person name="Gao Y."/>
            <person name="Yu Y."/>
        </authorList>
    </citation>
    <scope>NUCLEOTIDE SEQUENCE [LARGE SCALE GENOMIC DNA]</scope>
    <source>
        <tissue evidence="3">Muscle</tissue>
    </source>
</reference>
<feature type="compositionally biased region" description="Polar residues" evidence="1">
    <location>
        <begin position="524"/>
        <end position="541"/>
    </location>
</feature>
<dbReference type="OrthoDB" id="6361789at2759"/>
<protein>
    <recommendedName>
        <fullName evidence="5">Nose resistant to fluoxetine protein 6-like</fullName>
    </recommendedName>
</protein>
<proteinExistence type="predicted"/>
<evidence type="ECO:0000313" key="4">
    <source>
        <dbReference type="Proteomes" id="UP000283509"/>
    </source>
</evidence>
<sequence>MKPWHRRGTKLNAVECQVENPPSAFSADESIFLSPGGRVGHSDVPGCVEPVLSTAGTSDRSCQVPAGVLGQPQPAEALPPGHIEEPWRYLLSTWNQVSVHMLGRVGSPSMLILIYLASNPTELPELVKPAAFQMIANGDLSVDTFFLMSGTLVCLSVLKQMSQTGKFNAALYYLHRIIRLLPPIAMTDAFLATVSGLLVTGPLAGLYRSFYLKGCRHSWWMDVTFISNLLFPYLADMGKTNEAATCLPHCWYTGVDTQLYILVPLVLLPLYYRKKQGRLWMAFWTAASLAVPTVLIGAYDLWPASMLSLDTEASIQYNYKVYLMPWCRASPYLVGLWTGYILHTAKNSPEYMKLTASQVWAGWAAATGVALAVVFGIARYNDPSPGTPQMSLAEAVLYGGLHRAAWAAAVAWVVVACHWGYGGPVDWFLSHPCWQPLSRLTYCIYLTSLPIQFALQYSLVRPHYYTNLAKIQETCGVLFIVILVSVALTLVSESPVLGLEKLLLRPPAPTRYETPILKPDELPSASSTDTEECSANVQSEDGPQCEQVPGNADSEISELK</sequence>
<feature type="transmembrane region" description="Helical" evidence="2">
    <location>
        <begin position="255"/>
        <end position="272"/>
    </location>
</feature>
<comment type="caution">
    <text evidence="3">The sequence shown here is derived from an EMBL/GenBank/DDBJ whole genome shotgun (WGS) entry which is preliminary data.</text>
</comment>
<dbReference type="EMBL" id="QCYY01002901">
    <property type="protein sequence ID" value="ROT66703.1"/>
    <property type="molecule type" value="Genomic_DNA"/>
</dbReference>
<keyword evidence="2" id="KW-0472">Membrane</keyword>
<feature type="transmembrane region" description="Helical" evidence="2">
    <location>
        <begin position="471"/>
        <end position="491"/>
    </location>
</feature>
<name>A0A3R7LYI4_PENVA</name>
<feature type="transmembrane region" description="Helical" evidence="2">
    <location>
        <begin position="442"/>
        <end position="459"/>
    </location>
</feature>
<keyword evidence="2" id="KW-0812">Transmembrane</keyword>
<feature type="transmembrane region" description="Helical" evidence="2">
    <location>
        <begin position="354"/>
        <end position="380"/>
    </location>
</feature>
<feature type="region of interest" description="Disordered" evidence="1">
    <location>
        <begin position="514"/>
        <end position="560"/>
    </location>
</feature>
<evidence type="ECO:0000256" key="1">
    <source>
        <dbReference type="SAM" id="MobiDB-lite"/>
    </source>
</evidence>
<gene>
    <name evidence="3" type="ORF">C7M84_015253</name>
</gene>
<evidence type="ECO:0000313" key="3">
    <source>
        <dbReference type="EMBL" id="ROT66703.1"/>
    </source>
</evidence>
<dbReference type="AlphaFoldDB" id="A0A3R7LYI4"/>
<keyword evidence="2" id="KW-1133">Transmembrane helix</keyword>
<reference evidence="3 4" key="1">
    <citation type="submission" date="2018-04" db="EMBL/GenBank/DDBJ databases">
        <authorList>
            <person name="Zhang X."/>
            <person name="Yuan J."/>
            <person name="Li F."/>
            <person name="Xiang J."/>
        </authorList>
    </citation>
    <scope>NUCLEOTIDE SEQUENCE [LARGE SCALE GENOMIC DNA]</scope>
    <source>
        <tissue evidence="3">Muscle</tissue>
    </source>
</reference>
<feature type="transmembrane region" description="Helical" evidence="2">
    <location>
        <begin position="279"/>
        <end position="302"/>
    </location>
</feature>
<keyword evidence="4" id="KW-1185">Reference proteome</keyword>